<proteinExistence type="predicted"/>
<dbReference type="SUPFAM" id="SSF109854">
    <property type="entry name" value="DinB/YfiT-like putative metalloenzymes"/>
    <property type="match status" value="1"/>
</dbReference>
<dbReference type="Gene3D" id="1.20.120.450">
    <property type="entry name" value="dinb family like domain"/>
    <property type="match status" value="1"/>
</dbReference>
<reference evidence="2" key="1">
    <citation type="submission" date="2016-10" db="EMBL/GenBank/DDBJ databases">
        <authorList>
            <person name="Varghese N."/>
            <person name="Submissions S."/>
        </authorList>
    </citation>
    <scope>NUCLEOTIDE SEQUENCE [LARGE SCALE GENOMIC DNA]</scope>
    <source>
        <strain evidence="2">PL19</strain>
    </source>
</reference>
<evidence type="ECO:0008006" key="3">
    <source>
        <dbReference type="Google" id="ProtNLM"/>
    </source>
</evidence>
<sequence length="175" mass="19357">MTTTPHERTVPPARADERTTLEGWLDFHRETLVLKCSGLDDRGLRTAPLEPSSMTLLGLVQHLAEIERNWFQRIFAGLDVPPVHADAGRDGFGLTPERGIDEALAAWRAEVARGRELTAGASLDATGRLSEQEAAHLGSEEVSLRWILVHLIEEYARHNGHADLLRERIDGTTGP</sequence>
<dbReference type="Proteomes" id="UP000198928">
    <property type="component" value="Unassembled WGS sequence"/>
</dbReference>
<dbReference type="EMBL" id="FOSG01000006">
    <property type="protein sequence ID" value="SFK49917.1"/>
    <property type="molecule type" value="Genomic_DNA"/>
</dbReference>
<dbReference type="Pfam" id="PF04978">
    <property type="entry name" value="MST"/>
    <property type="match status" value="1"/>
</dbReference>
<gene>
    <name evidence="1" type="ORF">SAMN05192584_106252</name>
</gene>
<protein>
    <recommendedName>
        <fullName evidence="3">DinB family protein</fullName>
    </recommendedName>
</protein>
<organism evidence="1 2">
    <name type="scientific">Streptomyces pini</name>
    <dbReference type="NCBI Taxonomy" id="1520580"/>
    <lineage>
        <taxon>Bacteria</taxon>
        <taxon>Bacillati</taxon>
        <taxon>Actinomycetota</taxon>
        <taxon>Actinomycetes</taxon>
        <taxon>Kitasatosporales</taxon>
        <taxon>Streptomycetaceae</taxon>
        <taxon>Streptomyces</taxon>
    </lineage>
</organism>
<dbReference type="InterPro" id="IPR007061">
    <property type="entry name" value="MST-like"/>
</dbReference>
<dbReference type="OrthoDB" id="4548523at2"/>
<evidence type="ECO:0000313" key="1">
    <source>
        <dbReference type="EMBL" id="SFK49917.1"/>
    </source>
</evidence>
<accession>A0A1I4A1C4</accession>
<name>A0A1I4A1C4_9ACTN</name>
<dbReference type="InterPro" id="IPR034660">
    <property type="entry name" value="DinB/YfiT-like"/>
</dbReference>
<dbReference type="AlphaFoldDB" id="A0A1I4A1C4"/>
<dbReference type="RefSeq" id="WP_093849446.1">
    <property type="nucleotide sequence ID" value="NZ_FOSG01000006.1"/>
</dbReference>
<evidence type="ECO:0000313" key="2">
    <source>
        <dbReference type="Proteomes" id="UP000198928"/>
    </source>
</evidence>
<keyword evidence="2" id="KW-1185">Reference proteome</keyword>